<dbReference type="GO" id="GO:0000329">
    <property type="term" value="C:fungal-type vacuole membrane"/>
    <property type="evidence" value="ECO:0007669"/>
    <property type="project" value="TreeGrafter"/>
</dbReference>
<dbReference type="PANTHER" id="PTHR24223">
    <property type="entry name" value="ATP-BINDING CASSETTE SUB-FAMILY C"/>
    <property type="match status" value="1"/>
</dbReference>
<evidence type="ECO:0000256" key="9">
    <source>
        <dbReference type="ARBA" id="ARBA00023180"/>
    </source>
</evidence>
<reference evidence="14" key="1">
    <citation type="journal article" date="2015" name="Genome Announc.">
        <title>Draft genome sequence of Talaromyces cellulolyticus strain Y-94, a source of lignocellulosic biomass-degrading enzymes.</title>
        <authorList>
            <person name="Fujii T."/>
            <person name="Koike H."/>
            <person name="Sawayama S."/>
            <person name="Yano S."/>
            <person name="Inoue H."/>
        </authorList>
    </citation>
    <scope>NUCLEOTIDE SEQUENCE [LARGE SCALE GENOMIC DNA]</scope>
    <source>
        <strain evidence="14">Y-94</strain>
    </source>
</reference>
<evidence type="ECO:0000256" key="10">
    <source>
        <dbReference type="SAM" id="Phobius"/>
    </source>
</evidence>
<keyword evidence="5" id="KW-0547">Nucleotide-binding</keyword>
<dbReference type="InterPro" id="IPR003439">
    <property type="entry name" value="ABC_transporter-like_ATP-bd"/>
</dbReference>
<keyword evidence="4" id="KW-0677">Repeat</keyword>
<feature type="transmembrane region" description="Helical" evidence="10">
    <location>
        <begin position="687"/>
        <end position="710"/>
    </location>
</feature>
<evidence type="ECO:0000256" key="7">
    <source>
        <dbReference type="ARBA" id="ARBA00022989"/>
    </source>
</evidence>
<evidence type="ECO:0000256" key="3">
    <source>
        <dbReference type="ARBA" id="ARBA00022692"/>
    </source>
</evidence>
<dbReference type="CDD" id="cd03250">
    <property type="entry name" value="ABCC_MRP_domain1"/>
    <property type="match status" value="1"/>
</dbReference>
<dbReference type="CDD" id="cd18604">
    <property type="entry name" value="ABC_6TM_VMR1_D2_like"/>
    <property type="match status" value="1"/>
</dbReference>
<evidence type="ECO:0000259" key="11">
    <source>
        <dbReference type="PROSITE" id="PS50893"/>
    </source>
</evidence>
<keyword evidence="8 10" id="KW-0472">Membrane</keyword>
<feature type="domain" description="ABC transmembrane type-1" evidence="12">
    <location>
        <begin position="26"/>
        <end position="315"/>
    </location>
</feature>
<keyword evidence="2" id="KW-0813">Transport</keyword>
<evidence type="ECO:0000313" key="13">
    <source>
        <dbReference type="EMBL" id="GAM35291.1"/>
    </source>
</evidence>
<feature type="transmembrane region" description="Helical" evidence="10">
    <location>
        <begin position="820"/>
        <end position="842"/>
    </location>
</feature>
<evidence type="ECO:0000313" key="14">
    <source>
        <dbReference type="Proteomes" id="UP000053095"/>
    </source>
</evidence>
<dbReference type="InterPro" id="IPR003593">
    <property type="entry name" value="AAA+_ATPase"/>
</dbReference>
<gene>
    <name evidence="13" type="ORF">TCE0_017f03518</name>
</gene>
<dbReference type="CDD" id="cd18596">
    <property type="entry name" value="ABC_6TM_VMR1_D1_like"/>
    <property type="match status" value="1"/>
</dbReference>
<feature type="domain" description="ABC transporter" evidence="11">
    <location>
        <begin position="378"/>
        <end position="615"/>
    </location>
</feature>
<dbReference type="SUPFAM" id="SSF90123">
    <property type="entry name" value="ABC transporter transmembrane region"/>
    <property type="match status" value="2"/>
</dbReference>
<comment type="subcellular location">
    <subcellularLocation>
        <location evidence="1">Membrane</location>
        <topology evidence="1">Multi-pass membrane protein</topology>
    </subcellularLocation>
</comment>
<dbReference type="GO" id="GO:0016887">
    <property type="term" value="F:ATP hydrolysis activity"/>
    <property type="evidence" value="ECO:0007669"/>
    <property type="project" value="InterPro"/>
</dbReference>
<dbReference type="Gene3D" id="3.40.50.300">
    <property type="entry name" value="P-loop containing nucleotide triphosphate hydrolases"/>
    <property type="match status" value="2"/>
</dbReference>
<feature type="transmembrane region" description="Helical" evidence="10">
    <location>
        <begin position="251"/>
        <end position="278"/>
    </location>
</feature>
<dbReference type="InterPro" id="IPR036640">
    <property type="entry name" value="ABC1_TM_sf"/>
</dbReference>
<protein>
    <submittedName>
        <fullName evidence="13">ATP-binding cassette transporter</fullName>
    </submittedName>
</protein>
<evidence type="ECO:0000256" key="8">
    <source>
        <dbReference type="ARBA" id="ARBA00023136"/>
    </source>
</evidence>
<feature type="transmembrane region" description="Helical" evidence="10">
    <location>
        <begin position="165"/>
        <end position="191"/>
    </location>
</feature>
<accession>A0A6V8H735</accession>
<dbReference type="PROSITE" id="PS50929">
    <property type="entry name" value="ABC_TM1F"/>
    <property type="match status" value="2"/>
</dbReference>
<dbReference type="PANTHER" id="PTHR24223:SF353">
    <property type="entry name" value="ABC TRANSPORTER ATP-BINDING PROTEIN_PERMEASE VMR1-RELATED"/>
    <property type="match status" value="1"/>
</dbReference>
<dbReference type="SMART" id="SM00382">
    <property type="entry name" value="AAA"/>
    <property type="match status" value="2"/>
</dbReference>
<keyword evidence="9" id="KW-0325">Glycoprotein</keyword>
<evidence type="ECO:0000256" key="2">
    <source>
        <dbReference type="ARBA" id="ARBA00022448"/>
    </source>
</evidence>
<comment type="caution">
    <text evidence="13">The sequence shown here is derived from an EMBL/GenBank/DDBJ whole genome shotgun (WGS) entry which is preliminary data.</text>
</comment>
<feature type="transmembrane region" description="Helical" evidence="10">
    <location>
        <begin position="284"/>
        <end position="303"/>
    </location>
</feature>
<dbReference type="CDD" id="cd03244">
    <property type="entry name" value="ABCC_MRP_domain2"/>
    <property type="match status" value="1"/>
</dbReference>
<feature type="transmembrane region" description="Helical" evidence="10">
    <location>
        <begin position="747"/>
        <end position="770"/>
    </location>
</feature>
<proteinExistence type="predicted"/>
<keyword evidence="7 10" id="KW-1133">Transmembrane helix</keyword>
<dbReference type="InterPro" id="IPR011527">
    <property type="entry name" value="ABC1_TM_dom"/>
</dbReference>
<dbReference type="InterPro" id="IPR017871">
    <property type="entry name" value="ABC_transporter-like_CS"/>
</dbReference>
<feature type="domain" description="ABC transmembrane type-1" evidence="12">
    <location>
        <begin position="690"/>
        <end position="990"/>
    </location>
</feature>
<evidence type="ECO:0000256" key="6">
    <source>
        <dbReference type="ARBA" id="ARBA00022840"/>
    </source>
</evidence>
<dbReference type="FunFam" id="3.40.50.300:FF:000630">
    <property type="entry name" value="ATP-binding cassette (ABC) transporter, putative"/>
    <property type="match status" value="1"/>
</dbReference>
<dbReference type="Pfam" id="PF00664">
    <property type="entry name" value="ABC_membrane"/>
    <property type="match status" value="2"/>
</dbReference>
<evidence type="ECO:0000256" key="1">
    <source>
        <dbReference type="ARBA" id="ARBA00004141"/>
    </source>
</evidence>
<keyword evidence="14" id="KW-1185">Reference proteome</keyword>
<feature type="transmembrane region" description="Helical" evidence="10">
    <location>
        <begin position="848"/>
        <end position="868"/>
    </location>
</feature>
<dbReference type="FunFam" id="1.20.1560.10:FF:000010">
    <property type="entry name" value="Multidrug resistance-associated ABC transporter"/>
    <property type="match status" value="1"/>
</dbReference>
<dbReference type="EMBL" id="DF933813">
    <property type="protein sequence ID" value="GAM35291.1"/>
    <property type="molecule type" value="Genomic_DNA"/>
</dbReference>
<name>A0A6V8H735_TALPI</name>
<feature type="transmembrane region" description="Helical" evidence="10">
    <location>
        <begin position="25"/>
        <end position="44"/>
    </location>
</feature>
<dbReference type="AlphaFoldDB" id="A0A6V8H735"/>
<dbReference type="SUPFAM" id="SSF52540">
    <property type="entry name" value="P-loop containing nucleoside triphosphate hydrolases"/>
    <property type="match status" value="2"/>
</dbReference>
<evidence type="ECO:0000259" key="12">
    <source>
        <dbReference type="PROSITE" id="PS50929"/>
    </source>
</evidence>
<dbReference type="PROSITE" id="PS50893">
    <property type="entry name" value="ABC_TRANSPORTER_2"/>
    <property type="match status" value="2"/>
</dbReference>
<dbReference type="Pfam" id="PF00005">
    <property type="entry name" value="ABC_tran"/>
    <property type="match status" value="2"/>
</dbReference>
<keyword evidence="3 10" id="KW-0812">Transmembrane</keyword>
<dbReference type="InterPro" id="IPR027417">
    <property type="entry name" value="P-loop_NTPase"/>
</dbReference>
<dbReference type="PROSITE" id="PS00211">
    <property type="entry name" value="ABC_TRANSPORTER_1"/>
    <property type="match status" value="2"/>
</dbReference>
<sequence length="1280" mass="141575">MPVTLPLLRRLYWVVKYDMLRQGGWAALNSLFVLLPPVLIRAILQHLEYPETILKSTAWLCAGGILVAGVVSSIAGSQCDWTGNRMTAKLRAILINEIYEKSLRKRMTPNSSPDEEPSPKAETYATDGNILNLMSVDVEHVSATSGSLYLIWVIFPVQTTLGTWLLYKILGISGVLGVLCMICLLPLNFLISQRVMRVQAKLLKASDSRIQTGNEVLNNIHTVKYSAWESHFGERVMQKRKLEIYELRSRFIWWSINATTFHSLPLIVTIITCFLYTVVWGNPLKTSIAFPALAIFGIIRIPLDRMAASITFLLQAHVSLARIDQFLQERETGKLYHASKSDQFGSIGFDDATLSWPTRISLSASETNGISGGRDSDIPLDEVSSSSNRPFRLENLNIYFKPESLNIVCGPSGSGKSSLLLALLGEMDLITGQLILPEASYDNMGNPSIGLTEDKAYCPQEPWIMNESIRSNIIFNTPFDSQRYAAVLDAVALYPDIASLDQGDQTLCGENGARLSGGQKQRVALGRVLYSRCRYALLDDCLSAVDPHTASHIFFCAVRGPLMKGRTCVMATHNTRLTLPYSDYVVMLDNGHIVGQGPPEELVRSGLLDADMVEKRPESPLSTPTITNMSTSTLPDYARKASLDTDSLDGISLSTSDEKETYKEKKAEGAVSSYVLRSYLTAMGNKLFLVIVLGLFALQQIASLGTTLWIKEWALQSDLVQDHAGEELAGTTGESANADETVKIKPWFYITVYTGLCGLYALITIIRDLITFHGSLKASSSIFEKLLDSVLHAKLQFFDSVPLGQITNRFSKDVEAMDQVIPGFAISALQLVATITMVVVFISVVLPAFLIVAAFICVAYYFVLAIYINGARDLKRIEAVQRSPLFQQFGETLSGYISIRAYHQTSIFTAQHRKLIDRLNQPYLLQCAGKEWLTFRVTLLGSLISFSTAAFVLWSPKSIDFGSAGLVLTYSTTFTENIMWFVQVYAFIQQNLNSVDRILEYSNVEQEHYKPRSTAIYDMPTDWPSQGGIRFVDYTTRYASDLNTALSKVNFEAKPGQRIGIVGRTGAGKSTLTLALLRCLEAESGRIEIDGVDISTLPLDKLRQAIAIVPQNPELFDGTIRDNLDPLQRYTDDEVISVLHQVHLFDQINATITGPVVSCLDHAADVLSLGQRQLLCIARALLRRSRILVLDEATASIDHATDAAIQAGLEANVLNNTTVLTVAHRLRTIAAYDHIVVLDSGRVVEQGSVQTLLAQDSKSSVFHQMCEESGDLEVVEHSAF</sequence>
<feature type="domain" description="ABC transporter" evidence="11">
    <location>
        <begin position="1029"/>
        <end position="1265"/>
    </location>
</feature>
<feature type="transmembrane region" description="Helical" evidence="10">
    <location>
        <begin position="56"/>
        <end position="76"/>
    </location>
</feature>
<evidence type="ECO:0000256" key="5">
    <source>
        <dbReference type="ARBA" id="ARBA00022741"/>
    </source>
</evidence>
<dbReference type="GO" id="GO:0005524">
    <property type="term" value="F:ATP binding"/>
    <property type="evidence" value="ECO:0007669"/>
    <property type="project" value="UniProtKB-KW"/>
</dbReference>
<keyword evidence="6 13" id="KW-0067">ATP-binding</keyword>
<organism evidence="13 14">
    <name type="scientific">Talaromyces pinophilus</name>
    <name type="common">Penicillium pinophilum</name>
    <dbReference type="NCBI Taxonomy" id="128442"/>
    <lineage>
        <taxon>Eukaryota</taxon>
        <taxon>Fungi</taxon>
        <taxon>Dikarya</taxon>
        <taxon>Ascomycota</taxon>
        <taxon>Pezizomycotina</taxon>
        <taxon>Eurotiomycetes</taxon>
        <taxon>Eurotiomycetidae</taxon>
        <taxon>Eurotiales</taxon>
        <taxon>Trichocomaceae</taxon>
        <taxon>Talaromyces</taxon>
        <taxon>Talaromyces sect. Talaromyces</taxon>
    </lineage>
</organism>
<evidence type="ECO:0000256" key="4">
    <source>
        <dbReference type="ARBA" id="ARBA00022737"/>
    </source>
</evidence>
<dbReference type="Proteomes" id="UP000053095">
    <property type="component" value="Unassembled WGS sequence"/>
</dbReference>
<dbReference type="InterPro" id="IPR050173">
    <property type="entry name" value="ABC_transporter_C-like"/>
</dbReference>
<dbReference type="Gene3D" id="1.20.1560.10">
    <property type="entry name" value="ABC transporter type 1, transmembrane domain"/>
    <property type="match status" value="2"/>
</dbReference>
<dbReference type="GO" id="GO:0140359">
    <property type="term" value="F:ABC-type transporter activity"/>
    <property type="evidence" value="ECO:0007669"/>
    <property type="project" value="InterPro"/>
</dbReference>
<feature type="transmembrane region" description="Helical" evidence="10">
    <location>
        <begin position="933"/>
        <end position="954"/>
    </location>
</feature>